<evidence type="ECO:0000313" key="1">
    <source>
        <dbReference type="EMBL" id="KAI2391011.1"/>
    </source>
</evidence>
<gene>
    <name evidence="1" type="ORF">LOY88_001312</name>
</gene>
<name>A0ACB8V1Y4_9EURO</name>
<accession>A0ACB8V1Y4</accession>
<sequence length="665" mass="73401">MAFRVPSQIPQRRPSFQNASRSAQSADDAVADALRPRDDDHQEWVLFSPETAHSSVARTHTTSTERTPRTAGRSRLSDFGSLGTALHSGTGDIDLEPEQDDLLEEDATELDSLDDGLHAFREPSAYEPVGDQLAPHQSDPAVLPAHDGLGTFPVSSLQIQEQLWKHEKFNPNRVREATPLQIPPMQQPFGSVEEFQPHDMDLDRWERVEQWRMEQSRFLLQEIEKETRRRRKNRSGHTLQRAGRRSSAATIDSILETQAPADEILSSEEGTSKDSEEEESFWRRITRKVIRELIGIDDRILAVIFGEALVEEVEEEQTAQKNQDRSTPGALQSGIRIASERPKDLDEMLKNVTSSSSHDHMWQQKLLDRITRELGILAHQLCEHPGAFTAYPATNYSASGNAVEAPQSSAPLSVSHRRHIIPSTTMSDHSLKNATPELDPKFNPTLQDTPLLSHDALWGIEEEGPPCAKSPPPGESNTQADGQADSSKLEHACEDWERELDMKMVFRYIFRSLAGKIPVSKTGASTPTASASQEDEKQDASYRAAIIKQHHPLVARADAQARSQRTYMSHCQTNSSVHGLPPHATMGTQASLATRNNRPASTPVLFHQLHRPGSSCASQSTLLSSKKGPLGSGSSRHYWDIGGSVGSGSAIVTVGAGSMGNWGDI</sequence>
<dbReference type="EMBL" id="JALBCA010000014">
    <property type="protein sequence ID" value="KAI2391011.1"/>
    <property type="molecule type" value="Genomic_DNA"/>
</dbReference>
<proteinExistence type="predicted"/>
<reference evidence="1" key="1">
    <citation type="journal article" date="2022" name="bioRxiv">
        <title>Population genetic analysis of Ophidiomyces ophidiicola, the causative agent of snake fungal disease, indicates recent introductions to the USA.</title>
        <authorList>
            <person name="Ladner J.T."/>
            <person name="Palmer J.M."/>
            <person name="Ettinger C.L."/>
            <person name="Stajich J.E."/>
            <person name="Farrell T.M."/>
            <person name="Glorioso B.M."/>
            <person name="Lawson B."/>
            <person name="Price S.J."/>
            <person name="Stengle A.G."/>
            <person name="Grear D.A."/>
            <person name="Lorch J.M."/>
        </authorList>
    </citation>
    <scope>NUCLEOTIDE SEQUENCE</scope>
    <source>
        <strain evidence="1">NWHC 24266-5</strain>
    </source>
</reference>
<organism evidence="1">
    <name type="scientific">Ophidiomyces ophidiicola</name>
    <dbReference type="NCBI Taxonomy" id="1387563"/>
    <lineage>
        <taxon>Eukaryota</taxon>
        <taxon>Fungi</taxon>
        <taxon>Dikarya</taxon>
        <taxon>Ascomycota</taxon>
        <taxon>Pezizomycotina</taxon>
        <taxon>Eurotiomycetes</taxon>
        <taxon>Eurotiomycetidae</taxon>
        <taxon>Onygenales</taxon>
        <taxon>Onygenaceae</taxon>
        <taxon>Ophidiomyces</taxon>
    </lineage>
</organism>
<protein>
    <submittedName>
        <fullName evidence="1">Uncharacterized protein</fullName>
    </submittedName>
</protein>
<comment type="caution">
    <text evidence="1">The sequence shown here is derived from an EMBL/GenBank/DDBJ whole genome shotgun (WGS) entry which is preliminary data.</text>
</comment>